<accession>A0ABT9S351</accession>
<name>A0ABT9S351_9BURK</name>
<evidence type="ECO:0000313" key="3">
    <source>
        <dbReference type="Proteomes" id="UP001226867"/>
    </source>
</evidence>
<protein>
    <submittedName>
        <fullName evidence="2">Subunit of tRNA(5-methylaminomethyl-2-thiouridylate) methyltransferase</fullName>
    </submittedName>
</protein>
<sequence>MEGTRRSLRLQAHSIQHIQSTDRRHSMKSIILWLCGVPVVAIIALKIFGIL</sequence>
<organism evidence="2 3">
    <name type="scientific">Variovorax ginsengisoli</name>
    <dbReference type="NCBI Taxonomy" id="363844"/>
    <lineage>
        <taxon>Bacteria</taxon>
        <taxon>Pseudomonadati</taxon>
        <taxon>Pseudomonadota</taxon>
        <taxon>Betaproteobacteria</taxon>
        <taxon>Burkholderiales</taxon>
        <taxon>Comamonadaceae</taxon>
        <taxon>Variovorax</taxon>
    </lineage>
</organism>
<keyword evidence="1" id="KW-0472">Membrane</keyword>
<keyword evidence="3" id="KW-1185">Reference proteome</keyword>
<keyword evidence="2" id="KW-0489">Methyltransferase</keyword>
<gene>
    <name evidence="2" type="ORF">J2W36_000589</name>
</gene>
<comment type="caution">
    <text evidence="2">The sequence shown here is derived from an EMBL/GenBank/DDBJ whole genome shotgun (WGS) entry which is preliminary data.</text>
</comment>
<keyword evidence="1" id="KW-1133">Transmembrane helix</keyword>
<dbReference type="Proteomes" id="UP001226867">
    <property type="component" value="Unassembled WGS sequence"/>
</dbReference>
<feature type="transmembrane region" description="Helical" evidence="1">
    <location>
        <begin position="30"/>
        <end position="50"/>
    </location>
</feature>
<dbReference type="GO" id="GO:0008168">
    <property type="term" value="F:methyltransferase activity"/>
    <property type="evidence" value="ECO:0007669"/>
    <property type="project" value="UniProtKB-KW"/>
</dbReference>
<dbReference type="EMBL" id="JAUSRO010000002">
    <property type="protein sequence ID" value="MDP9898354.1"/>
    <property type="molecule type" value="Genomic_DNA"/>
</dbReference>
<keyword evidence="1" id="KW-0812">Transmembrane</keyword>
<proteinExistence type="predicted"/>
<evidence type="ECO:0000313" key="2">
    <source>
        <dbReference type="EMBL" id="MDP9898354.1"/>
    </source>
</evidence>
<keyword evidence="2" id="KW-0808">Transferase</keyword>
<dbReference type="RefSeq" id="WP_307688172.1">
    <property type="nucleotide sequence ID" value="NZ_JAUSRO010000002.1"/>
</dbReference>
<evidence type="ECO:0000256" key="1">
    <source>
        <dbReference type="SAM" id="Phobius"/>
    </source>
</evidence>
<reference evidence="2 3" key="1">
    <citation type="submission" date="2023-07" db="EMBL/GenBank/DDBJ databases">
        <title>Sorghum-associated microbial communities from plants grown in Nebraska, USA.</title>
        <authorList>
            <person name="Schachtman D."/>
        </authorList>
    </citation>
    <scope>NUCLEOTIDE SEQUENCE [LARGE SCALE GENOMIC DNA]</scope>
    <source>
        <strain evidence="2 3">DS1607</strain>
    </source>
</reference>
<dbReference type="GO" id="GO:0032259">
    <property type="term" value="P:methylation"/>
    <property type="evidence" value="ECO:0007669"/>
    <property type="project" value="UniProtKB-KW"/>
</dbReference>